<sequence length="113" mass="12442">MCDDTKLGGVADTPEGCAAIQRDLGRLESWAERNLMKFSKGKCRVLHLGRNNPKNQSRLGADLLEGTSEEKDLGVLADNRMTLWENRMVTGLWKKQKPEEGIEEAGTLSGDGP</sequence>
<gene>
    <name evidence="1" type="ORF">llap_11785</name>
</gene>
<keyword evidence="2" id="KW-1185">Reference proteome</keyword>
<dbReference type="Proteomes" id="UP000233556">
    <property type="component" value="Unassembled WGS sequence"/>
</dbReference>
<reference evidence="2" key="2">
    <citation type="submission" date="2017-12" db="EMBL/GenBank/DDBJ databases">
        <title>Genome sequence of the Bar-tailed Godwit (Limosa lapponica baueri).</title>
        <authorList>
            <person name="Lima N.C.B."/>
            <person name="Parody-Merino A.M."/>
            <person name="Battley P.F."/>
            <person name="Fidler A.E."/>
            <person name="Prosdocimi F."/>
        </authorList>
    </citation>
    <scope>NUCLEOTIDE SEQUENCE [LARGE SCALE GENOMIC DNA]</scope>
</reference>
<dbReference type="PRINTS" id="PR01345">
    <property type="entry name" value="CERVTRCPTASE"/>
</dbReference>
<dbReference type="OrthoDB" id="4034597at2759"/>
<reference evidence="2" key="1">
    <citation type="submission" date="2017-11" db="EMBL/GenBank/DDBJ databases">
        <authorList>
            <person name="Lima N.C."/>
            <person name="Parody-Merino A.M."/>
            <person name="Battley P.F."/>
            <person name="Fidler A.E."/>
            <person name="Prosdocimi F."/>
        </authorList>
    </citation>
    <scope>NUCLEOTIDE SEQUENCE [LARGE SCALE GENOMIC DNA]</scope>
</reference>
<accession>A0A2I0TVQ8</accession>
<evidence type="ECO:0000313" key="1">
    <source>
        <dbReference type="EMBL" id="PKU37910.1"/>
    </source>
</evidence>
<dbReference type="GO" id="GO:0003964">
    <property type="term" value="F:RNA-directed DNA polymerase activity"/>
    <property type="evidence" value="ECO:0007669"/>
    <property type="project" value="UniProtKB-KW"/>
</dbReference>
<dbReference type="AlphaFoldDB" id="A0A2I0TVQ8"/>
<evidence type="ECO:0000313" key="2">
    <source>
        <dbReference type="Proteomes" id="UP000233556"/>
    </source>
</evidence>
<organism evidence="1 2">
    <name type="scientific">Limosa lapponica baueri</name>
    <dbReference type="NCBI Taxonomy" id="1758121"/>
    <lineage>
        <taxon>Eukaryota</taxon>
        <taxon>Metazoa</taxon>
        <taxon>Chordata</taxon>
        <taxon>Craniata</taxon>
        <taxon>Vertebrata</taxon>
        <taxon>Euteleostomi</taxon>
        <taxon>Archelosauria</taxon>
        <taxon>Archosauria</taxon>
        <taxon>Dinosauria</taxon>
        <taxon>Saurischia</taxon>
        <taxon>Theropoda</taxon>
        <taxon>Coelurosauria</taxon>
        <taxon>Aves</taxon>
        <taxon>Neognathae</taxon>
        <taxon>Neoaves</taxon>
        <taxon>Charadriiformes</taxon>
        <taxon>Scolopacidae</taxon>
        <taxon>Limosa</taxon>
    </lineage>
</organism>
<keyword evidence="1" id="KW-0548">Nucleotidyltransferase</keyword>
<protein>
    <submittedName>
        <fullName evidence="1">Rna-directed dna polymerase from mobile element jockey-like</fullName>
    </submittedName>
</protein>
<name>A0A2I0TVQ8_LIMLA</name>
<keyword evidence="1" id="KW-0808">Transferase</keyword>
<proteinExistence type="predicted"/>
<keyword evidence="1" id="KW-0695">RNA-directed DNA polymerase</keyword>
<dbReference type="PANTHER" id="PTHR33332">
    <property type="entry name" value="REVERSE TRANSCRIPTASE DOMAIN-CONTAINING PROTEIN"/>
    <property type="match status" value="1"/>
</dbReference>
<dbReference type="EMBL" id="KZ506933">
    <property type="protein sequence ID" value="PKU37910.1"/>
    <property type="molecule type" value="Genomic_DNA"/>
</dbReference>